<dbReference type="InterPro" id="IPR050173">
    <property type="entry name" value="ABC_transporter_C-like"/>
</dbReference>
<evidence type="ECO:0000256" key="6">
    <source>
        <dbReference type="ARBA" id="ARBA00022741"/>
    </source>
</evidence>
<dbReference type="GO" id="GO:0005886">
    <property type="term" value="C:plasma membrane"/>
    <property type="evidence" value="ECO:0007669"/>
    <property type="project" value="UniProtKB-SubCell"/>
</dbReference>
<dbReference type="FunFam" id="3.40.50.300:FF:002145">
    <property type="entry name" value="ABC transporter (MsbA subfamily)"/>
    <property type="match status" value="1"/>
</dbReference>
<dbReference type="GO" id="GO:0140359">
    <property type="term" value="F:ABC-type transporter activity"/>
    <property type="evidence" value="ECO:0007669"/>
    <property type="project" value="InterPro"/>
</dbReference>
<dbReference type="SUPFAM" id="SSF90123">
    <property type="entry name" value="ABC transporter transmembrane region"/>
    <property type="match status" value="1"/>
</dbReference>
<sequence length="434" mass="47767">MPDLCAALVDLGIIASGAKYAAAMIPIFVAALYLLQKFYLRTSRQIRHLDLEAKAPLYTQFTETASGIQHIRAFAWQTPILRQSLAHLNRSQKPYYYMFCIQRWLTLILDLYVTASAVTLVAIALKVPGITTQSAVGLALLNVMMFGEVLAMLMNSWIKLETSLGAIARLKTFLADTPFEADTGESKGVSEEWPQRGKIELRDVCARYDNTSESQHLVLDNLSLVIQPGTKVGLVGRTGSGKSSLLLTLLRLLDYDGTILIDDTDITSLPRQHLRRRITTLPQDVIELSGSVRENLDPFATPAATIDPALSRPADHDTMVEALIRVGIWDHISSNGGLDTSLSRLSLSHGQKQLLSLARALLHQARTGSRIVLVDEATSSMDLETDSRMRTVMEEAFAQCTVVIVSHRAETLRGVDVVVELEGGRLAGCRKQDT</sequence>
<evidence type="ECO:0000256" key="4">
    <source>
        <dbReference type="ARBA" id="ARBA00022475"/>
    </source>
</evidence>
<evidence type="ECO:0000313" key="14">
    <source>
        <dbReference type="EMBL" id="KAG5986118.1"/>
    </source>
</evidence>
<evidence type="ECO:0000256" key="10">
    <source>
        <dbReference type="ARBA" id="ARBA00023180"/>
    </source>
</evidence>
<dbReference type="PANTHER" id="PTHR24223">
    <property type="entry name" value="ATP-BINDING CASSETTE SUB-FAMILY C"/>
    <property type="match status" value="1"/>
</dbReference>
<feature type="transmembrane region" description="Helical" evidence="11">
    <location>
        <begin position="104"/>
        <end position="123"/>
    </location>
</feature>
<dbReference type="InterPro" id="IPR027417">
    <property type="entry name" value="P-loop_NTPase"/>
</dbReference>
<dbReference type="Gene3D" id="1.20.1560.10">
    <property type="entry name" value="ABC transporter type 1, transmembrane domain"/>
    <property type="match status" value="1"/>
</dbReference>
<dbReference type="PANTHER" id="PTHR24223:SF269">
    <property type="entry name" value="ABC MULTIDRUG TRANSPORTER (EUROFUNG)-RELATED"/>
    <property type="match status" value="1"/>
</dbReference>
<dbReference type="InterPro" id="IPR011527">
    <property type="entry name" value="ABC1_TM_dom"/>
</dbReference>
<dbReference type="SUPFAM" id="SSF52540">
    <property type="entry name" value="P-loop containing nucleoside triphosphate hydrolases"/>
    <property type="match status" value="1"/>
</dbReference>
<dbReference type="PROSITE" id="PS50929">
    <property type="entry name" value="ABC_TM1F"/>
    <property type="match status" value="1"/>
</dbReference>
<evidence type="ECO:0000256" key="2">
    <source>
        <dbReference type="ARBA" id="ARBA00009726"/>
    </source>
</evidence>
<evidence type="ECO:0000313" key="15">
    <source>
        <dbReference type="Proteomes" id="UP000748025"/>
    </source>
</evidence>
<dbReference type="InterPro" id="IPR003439">
    <property type="entry name" value="ABC_transporter-like_ATP-bd"/>
</dbReference>
<keyword evidence="6" id="KW-0547">Nucleotide-binding</keyword>
<gene>
    <name evidence="14" type="ORF">E4U43_005653</name>
</gene>
<keyword evidence="3" id="KW-0813">Transport</keyword>
<dbReference type="CDD" id="cd18580">
    <property type="entry name" value="ABC_6TM_ABCC_D2"/>
    <property type="match status" value="1"/>
</dbReference>
<evidence type="ECO:0000256" key="11">
    <source>
        <dbReference type="SAM" id="Phobius"/>
    </source>
</evidence>
<evidence type="ECO:0000259" key="13">
    <source>
        <dbReference type="PROSITE" id="PS50929"/>
    </source>
</evidence>
<keyword evidence="15" id="KW-1185">Reference proteome</keyword>
<keyword evidence="7" id="KW-0067">ATP-binding</keyword>
<dbReference type="Gene3D" id="3.40.50.300">
    <property type="entry name" value="P-loop containing nucleotide triphosphate hydrolases"/>
    <property type="match status" value="1"/>
</dbReference>
<dbReference type="Proteomes" id="UP000748025">
    <property type="component" value="Unassembled WGS sequence"/>
</dbReference>
<evidence type="ECO:0000256" key="3">
    <source>
        <dbReference type="ARBA" id="ARBA00022448"/>
    </source>
</evidence>
<evidence type="ECO:0000259" key="12">
    <source>
        <dbReference type="PROSITE" id="PS50893"/>
    </source>
</evidence>
<evidence type="ECO:0000256" key="5">
    <source>
        <dbReference type="ARBA" id="ARBA00022692"/>
    </source>
</evidence>
<dbReference type="PROSITE" id="PS50893">
    <property type="entry name" value="ABC_TRANSPORTER_2"/>
    <property type="match status" value="1"/>
</dbReference>
<dbReference type="Pfam" id="PF00664">
    <property type="entry name" value="ABC_membrane"/>
    <property type="match status" value="1"/>
</dbReference>
<proteinExistence type="inferred from homology"/>
<evidence type="ECO:0000256" key="1">
    <source>
        <dbReference type="ARBA" id="ARBA00004651"/>
    </source>
</evidence>
<evidence type="ECO:0000256" key="8">
    <source>
        <dbReference type="ARBA" id="ARBA00022989"/>
    </source>
</evidence>
<keyword evidence="10" id="KW-0325">Glycoprotein</keyword>
<dbReference type="EMBL" id="SRPW01003769">
    <property type="protein sequence ID" value="KAG5986118.1"/>
    <property type="molecule type" value="Genomic_DNA"/>
</dbReference>
<evidence type="ECO:0000256" key="7">
    <source>
        <dbReference type="ARBA" id="ARBA00022840"/>
    </source>
</evidence>
<reference evidence="14" key="1">
    <citation type="journal article" date="2020" name="bioRxiv">
        <title>Whole genome comparisons of ergot fungi reveals the divergence and evolution of species within the genus Claviceps are the result of varying mechanisms driving genome evolution and host range expansion.</title>
        <authorList>
            <person name="Wyka S.A."/>
            <person name="Mondo S.J."/>
            <person name="Liu M."/>
            <person name="Dettman J."/>
            <person name="Nalam V."/>
            <person name="Broders K.D."/>
        </authorList>
    </citation>
    <scope>NUCLEOTIDE SEQUENCE</scope>
    <source>
        <strain evidence="14">CCC 602</strain>
    </source>
</reference>
<dbReference type="Pfam" id="PF00005">
    <property type="entry name" value="ABC_tran"/>
    <property type="match status" value="1"/>
</dbReference>
<feature type="transmembrane region" description="Helical" evidence="11">
    <location>
        <begin position="135"/>
        <end position="154"/>
    </location>
</feature>
<dbReference type="InterPro" id="IPR017871">
    <property type="entry name" value="ABC_transporter-like_CS"/>
</dbReference>
<dbReference type="GO" id="GO:0016887">
    <property type="term" value="F:ATP hydrolysis activity"/>
    <property type="evidence" value="ECO:0007669"/>
    <property type="project" value="InterPro"/>
</dbReference>
<dbReference type="SMART" id="SM00382">
    <property type="entry name" value="AAA"/>
    <property type="match status" value="1"/>
</dbReference>
<keyword evidence="8 11" id="KW-1133">Transmembrane helix</keyword>
<keyword evidence="5 11" id="KW-0812">Transmembrane</keyword>
<protein>
    <submittedName>
        <fullName evidence="14">Uncharacterized protein</fullName>
    </submittedName>
</protein>
<organism evidence="14 15">
    <name type="scientific">Claviceps pusilla</name>
    <dbReference type="NCBI Taxonomy" id="123648"/>
    <lineage>
        <taxon>Eukaryota</taxon>
        <taxon>Fungi</taxon>
        <taxon>Dikarya</taxon>
        <taxon>Ascomycota</taxon>
        <taxon>Pezizomycotina</taxon>
        <taxon>Sordariomycetes</taxon>
        <taxon>Hypocreomycetidae</taxon>
        <taxon>Hypocreales</taxon>
        <taxon>Clavicipitaceae</taxon>
        <taxon>Claviceps</taxon>
    </lineage>
</organism>
<evidence type="ECO:0000256" key="9">
    <source>
        <dbReference type="ARBA" id="ARBA00023136"/>
    </source>
</evidence>
<dbReference type="AlphaFoldDB" id="A0A9P7N2J4"/>
<accession>A0A9P7N2J4</accession>
<dbReference type="PROSITE" id="PS00211">
    <property type="entry name" value="ABC_TRANSPORTER_1"/>
    <property type="match status" value="1"/>
</dbReference>
<feature type="domain" description="ABC transmembrane type-1" evidence="13">
    <location>
        <begin position="20"/>
        <end position="162"/>
    </location>
</feature>
<keyword evidence="4" id="KW-1003">Cell membrane</keyword>
<keyword evidence="9 11" id="KW-0472">Membrane</keyword>
<feature type="domain" description="ABC transporter" evidence="12">
    <location>
        <begin position="199"/>
        <end position="434"/>
    </location>
</feature>
<dbReference type="InterPro" id="IPR003593">
    <property type="entry name" value="AAA+_ATPase"/>
</dbReference>
<comment type="similarity">
    <text evidence="2">Belongs to the ABC transporter superfamily. ABCC family. Conjugate transporter (TC 3.A.1.208) subfamily.</text>
</comment>
<feature type="transmembrane region" description="Helical" evidence="11">
    <location>
        <begin position="20"/>
        <end position="40"/>
    </location>
</feature>
<dbReference type="InterPro" id="IPR044726">
    <property type="entry name" value="ABCC_6TM_D2"/>
</dbReference>
<dbReference type="InterPro" id="IPR036640">
    <property type="entry name" value="ABC1_TM_sf"/>
</dbReference>
<dbReference type="OrthoDB" id="6500128at2759"/>
<dbReference type="GO" id="GO:0005524">
    <property type="term" value="F:ATP binding"/>
    <property type="evidence" value="ECO:0007669"/>
    <property type="project" value="UniProtKB-KW"/>
</dbReference>
<comment type="subcellular location">
    <subcellularLocation>
        <location evidence="1">Cell membrane</location>
        <topology evidence="1">Multi-pass membrane protein</topology>
    </subcellularLocation>
</comment>
<comment type="caution">
    <text evidence="14">The sequence shown here is derived from an EMBL/GenBank/DDBJ whole genome shotgun (WGS) entry which is preliminary data.</text>
</comment>
<name>A0A9P7N2J4_9HYPO</name>